<comment type="similarity">
    <text evidence="3">Belongs to the GST superfamily. Mu family.</text>
</comment>
<comment type="catalytic activity">
    <reaction evidence="7">
        <text>RX + glutathione = an S-substituted glutathione + a halide anion + H(+)</text>
        <dbReference type="Rhea" id="RHEA:16437"/>
        <dbReference type="ChEBI" id="CHEBI:15378"/>
        <dbReference type="ChEBI" id="CHEBI:16042"/>
        <dbReference type="ChEBI" id="CHEBI:17792"/>
        <dbReference type="ChEBI" id="CHEBI:57925"/>
        <dbReference type="ChEBI" id="CHEBI:90779"/>
        <dbReference type="EC" id="2.5.1.18"/>
    </reaction>
</comment>
<dbReference type="InterPro" id="IPR004045">
    <property type="entry name" value="Glutathione_S-Trfase_N"/>
</dbReference>
<dbReference type="PROSITE" id="PS50405">
    <property type="entry name" value="GST_CTER"/>
    <property type="match status" value="1"/>
</dbReference>
<dbReference type="GO" id="GO:0004364">
    <property type="term" value="F:glutathione transferase activity"/>
    <property type="evidence" value="ECO:0007669"/>
    <property type="project" value="UniProtKB-EC"/>
</dbReference>
<comment type="function">
    <text evidence="2">Conjugation of reduced glutathione to a wide number of exogenous and endogenous hydrophobic electrophiles.</text>
</comment>
<dbReference type="GO" id="GO:0042802">
    <property type="term" value="F:identical protein binding"/>
    <property type="evidence" value="ECO:0007669"/>
    <property type="project" value="UniProtKB-ARBA"/>
</dbReference>
<proteinExistence type="inferred from homology"/>
<dbReference type="InterPro" id="IPR036282">
    <property type="entry name" value="Glutathione-S-Trfase_C_sf"/>
</dbReference>
<dbReference type="EC" id="2.5.1.18" evidence="5"/>
<reference evidence="11 12" key="1">
    <citation type="submission" date="2024-11" db="EMBL/GenBank/DDBJ databases">
        <title>Chromosome-level genome assembly of the freshwater bivalve Anodonta woodiana.</title>
        <authorList>
            <person name="Chen X."/>
        </authorList>
    </citation>
    <scope>NUCLEOTIDE SEQUENCE [LARGE SCALE GENOMIC DNA]</scope>
    <source>
        <strain evidence="11">MN2024</strain>
        <tissue evidence="11">Gills</tissue>
    </source>
</reference>
<dbReference type="Pfam" id="PF02798">
    <property type="entry name" value="GST_N"/>
    <property type="match status" value="1"/>
</dbReference>
<evidence type="ECO:0000256" key="5">
    <source>
        <dbReference type="ARBA" id="ARBA00012452"/>
    </source>
</evidence>
<evidence type="ECO:0000313" key="12">
    <source>
        <dbReference type="Proteomes" id="UP001634394"/>
    </source>
</evidence>
<dbReference type="PANTHER" id="PTHR11571">
    <property type="entry name" value="GLUTATHIONE S-TRANSFERASE"/>
    <property type="match status" value="1"/>
</dbReference>
<dbReference type="CDD" id="cd03075">
    <property type="entry name" value="GST_N_Mu"/>
    <property type="match status" value="1"/>
</dbReference>
<sequence length="215" mass="25073">MPSLGYWKIRGLAQPIRLMLHYVGEKYDDVMYEQGDAPGYSAEKWTSVKHTLGLPFPNLPYYIDGDIKITQSNAIVRYIARKHNLLGKTEQEKVDVDVLLEQAMDFRNELVRLVYNGDYENLKDFYFKDLPQKLQGFESFLGDKPYFAGSEITAPDFVLYELLDQHRLMKEDCLSDFPKLLAFLLRIEAEPNIKAYMASDKFMRRPVNNKVAHFK</sequence>
<protein>
    <recommendedName>
        <fullName evidence="5">glutathione transferase</fullName>
        <ecNumber evidence="5">2.5.1.18</ecNumber>
    </recommendedName>
    <alternativeName>
        <fullName evidence="8">GST class-mu</fullName>
    </alternativeName>
</protein>
<dbReference type="InterPro" id="IPR003081">
    <property type="entry name" value="GST_mu"/>
</dbReference>
<dbReference type="Pfam" id="PF14497">
    <property type="entry name" value="GST_C_3"/>
    <property type="match status" value="1"/>
</dbReference>
<comment type="function">
    <text evidence="1">GST isoenzymes appear to play a central role in the parasite detoxification system. Other functions are also suspected including a role in increasing the solubility of haematin in the parasite gut.</text>
</comment>
<evidence type="ECO:0000256" key="8">
    <source>
        <dbReference type="ARBA" id="ARBA00081375"/>
    </source>
</evidence>
<evidence type="ECO:0000256" key="4">
    <source>
        <dbReference type="ARBA" id="ARBA00011738"/>
    </source>
</evidence>
<dbReference type="Proteomes" id="UP001634394">
    <property type="component" value="Unassembled WGS sequence"/>
</dbReference>
<keyword evidence="6" id="KW-0808">Transferase</keyword>
<dbReference type="Gene3D" id="3.40.30.10">
    <property type="entry name" value="Glutaredoxin"/>
    <property type="match status" value="1"/>
</dbReference>
<dbReference type="InterPro" id="IPR050213">
    <property type="entry name" value="GST_superfamily"/>
</dbReference>
<evidence type="ECO:0000256" key="7">
    <source>
        <dbReference type="ARBA" id="ARBA00047960"/>
    </source>
</evidence>
<dbReference type="SFLD" id="SFLDG00363">
    <property type="entry name" value="AMPS_(cytGST):_Alpha-__Mu-__Pi"/>
    <property type="match status" value="1"/>
</dbReference>
<dbReference type="PROSITE" id="PS50404">
    <property type="entry name" value="GST_NTER"/>
    <property type="match status" value="1"/>
</dbReference>
<evidence type="ECO:0000313" key="11">
    <source>
        <dbReference type="EMBL" id="KAL3853134.1"/>
    </source>
</evidence>
<dbReference type="PRINTS" id="PR01267">
    <property type="entry name" value="GSTRNSFRASEM"/>
</dbReference>
<comment type="subunit">
    <text evidence="4">Homodimer.</text>
</comment>
<evidence type="ECO:0000259" key="10">
    <source>
        <dbReference type="PROSITE" id="PS50405"/>
    </source>
</evidence>
<comment type="caution">
    <text evidence="11">The sequence shown here is derived from an EMBL/GenBank/DDBJ whole genome shotgun (WGS) entry which is preliminary data.</text>
</comment>
<evidence type="ECO:0000256" key="1">
    <source>
        <dbReference type="ARBA" id="ARBA00002446"/>
    </source>
</evidence>
<dbReference type="InterPro" id="IPR004046">
    <property type="entry name" value="GST_C"/>
</dbReference>
<dbReference type="InterPro" id="IPR036249">
    <property type="entry name" value="Thioredoxin-like_sf"/>
</dbReference>
<evidence type="ECO:0000256" key="6">
    <source>
        <dbReference type="ARBA" id="ARBA00022679"/>
    </source>
</evidence>
<dbReference type="EMBL" id="JBJQND010000015">
    <property type="protein sequence ID" value="KAL3853134.1"/>
    <property type="molecule type" value="Genomic_DNA"/>
</dbReference>
<gene>
    <name evidence="11" type="ORF">ACJMK2_016704</name>
</gene>
<dbReference type="InterPro" id="IPR010987">
    <property type="entry name" value="Glutathione-S-Trfase_C-like"/>
</dbReference>
<dbReference type="FunFam" id="3.40.30.10:FF:000019">
    <property type="entry name" value="Glutathione S-transferase Mu"/>
    <property type="match status" value="1"/>
</dbReference>
<name>A0ABD3UUJ0_SINWO</name>
<dbReference type="AlphaFoldDB" id="A0ABD3UUJ0"/>
<feature type="domain" description="GST C-terminal" evidence="10">
    <location>
        <begin position="89"/>
        <end position="207"/>
    </location>
</feature>
<accession>A0ABD3UUJ0</accession>
<evidence type="ECO:0000256" key="3">
    <source>
        <dbReference type="ARBA" id="ARBA00005861"/>
    </source>
</evidence>
<dbReference type="SUPFAM" id="SSF47616">
    <property type="entry name" value="GST C-terminal domain-like"/>
    <property type="match status" value="1"/>
</dbReference>
<dbReference type="PANTHER" id="PTHR11571:SF222">
    <property type="entry name" value="GLUTATHIONE TRANSFERASE"/>
    <property type="match status" value="1"/>
</dbReference>
<dbReference type="SUPFAM" id="SSF52833">
    <property type="entry name" value="Thioredoxin-like"/>
    <property type="match status" value="1"/>
</dbReference>
<dbReference type="FunFam" id="1.20.1050.10:FF:000003">
    <property type="entry name" value="Glutathione S-transferase 2"/>
    <property type="match status" value="1"/>
</dbReference>
<dbReference type="InterPro" id="IPR040079">
    <property type="entry name" value="Glutathione_S-Trfase"/>
</dbReference>
<keyword evidence="12" id="KW-1185">Reference proteome</keyword>
<dbReference type="SFLD" id="SFLDS00019">
    <property type="entry name" value="Glutathione_Transferase_(cytos"/>
    <property type="match status" value="1"/>
</dbReference>
<dbReference type="SFLD" id="SFLDG01205">
    <property type="entry name" value="AMPS.1"/>
    <property type="match status" value="1"/>
</dbReference>
<feature type="domain" description="GST N-terminal" evidence="9">
    <location>
        <begin position="1"/>
        <end position="87"/>
    </location>
</feature>
<organism evidence="11 12">
    <name type="scientific">Sinanodonta woodiana</name>
    <name type="common">Chinese pond mussel</name>
    <name type="synonym">Anodonta woodiana</name>
    <dbReference type="NCBI Taxonomy" id="1069815"/>
    <lineage>
        <taxon>Eukaryota</taxon>
        <taxon>Metazoa</taxon>
        <taxon>Spiralia</taxon>
        <taxon>Lophotrochozoa</taxon>
        <taxon>Mollusca</taxon>
        <taxon>Bivalvia</taxon>
        <taxon>Autobranchia</taxon>
        <taxon>Heteroconchia</taxon>
        <taxon>Palaeoheterodonta</taxon>
        <taxon>Unionida</taxon>
        <taxon>Unionoidea</taxon>
        <taxon>Unionidae</taxon>
        <taxon>Unioninae</taxon>
        <taxon>Sinanodonta</taxon>
    </lineage>
</organism>
<evidence type="ECO:0000259" key="9">
    <source>
        <dbReference type="PROSITE" id="PS50404"/>
    </source>
</evidence>
<evidence type="ECO:0000256" key="2">
    <source>
        <dbReference type="ARBA" id="ARBA00003701"/>
    </source>
</evidence>
<dbReference type="Gene3D" id="1.20.1050.10">
    <property type="match status" value="1"/>
</dbReference>